<gene>
    <name evidence="2" type="ordered locus">RHA1_ro10259</name>
</gene>
<dbReference type="HOGENOM" id="CLU_1694123_0_0_11"/>
<name>Q0RW84_RHOJR</name>
<accession>Q0RW84</accession>
<dbReference type="KEGG" id="rha:RHA1_ro10259"/>
<proteinExistence type="predicted"/>
<sequence>MSIRAPWTRVLKRAVPLPVRRKNGIADGYRATGALLHQLADGFPHAARRSGGEQRGRVARLMFVGDYWSDEHHDIELMDAAGHRLSKACRRKERPRSRGCMADRGPIRWGADESEVAIPDAHVLADMMRTDSRQQRPVAGDSPEAEAIRSLPGRT</sequence>
<evidence type="ECO:0000256" key="1">
    <source>
        <dbReference type="SAM" id="MobiDB-lite"/>
    </source>
</evidence>
<feature type="region of interest" description="Disordered" evidence="1">
    <location>
        <begin position="128"/>
        <end position="155"/>
    </location>
</feature>
<evidence type="ECO:0000313" key="3">
    <source>
        <dbReference type="Proteomes" id="UP000008710"/>
    </source>
</evidence>
<dbReference type="EMBL" id="CP000433">
    <property type="protein sequence ID" value="ABH00452.1"/>
    <property type="molecule type" value="Genomic_DNA"/>
</dbReference>
<protein>
    <submittedName>
        <fullName evidence="2">Possible transposase</fullName>
    </submittedName>
</protein>
<dbReference type="Proteomes" id="UP000008710">
    <property type="component" value="Plasmid pRHL2"/>
</dbReference>
<evidence type="ECO:0000313" key="2">
    <source>
        <dbReference type="EMBL" id="ABH00452.1"/>
    </source>
</evidence>
<keyword evidence="2" id="KW-0614">Plasmid</keyword>
<dbReference type="AlphaFoldDB" id="Q0RW84"/>
<reference evidence="3" key="1">
    <citation type="journal article" date="2006" name="Proc. Natl. Acad. Sci. U.S.A.">
        <title>The complete genome of Rhodococcus sp. RHA1 provides insights into a catabolic powerhouse.</title>
        <authorList>
            <person name="McLeod M.P."/>
            <person name="Warren R.L."/>
            <person name="Hsiao W.W.L."/>
            <person name="Araki N."/>
            <person name="Myhre M."/>
            <person name="Fernandes C."/>
            <person name="Miyazawa D."/>
            <person name="Wong W."/>
            <person name="Lillquist A.L."/>
            <person name="Wang D."/>
            <person name="Dosanjh M."/>
            <person name="Hara H."/>
            <person name="Petrescu A."/>
            <person name="Morin R.D."/>
            <person name="Yang G."/>
            <person name="Stott J.M."/>
            <person name="Schein J.E."/>
            <person name="Shin H."/>
            <person name="Smailus D."/>
            <person name="Siddiqui A.S."/>
            <person name="Marra M.A."/>
            <person name="Jones S.J.M."/>
            <person name="Holt R."/>
            <person name="Brinkman F.S.L."/>
            <person name="Miyauchi K."/>
            <person name="Fukuda M."/>
            <person name="Davies J.E."/>
            <person name="Mohn W.W."/>
            <person name="Eltis L.D."/>
        </authorList>
    </citation>
    <scope>NUCLEOTIDE SEQUENCE [LARGE SCALE GENOMIC DNA]</scope>
    <source>
        <strain evidence="3">RHA1</strain>
    </source>
</reference>
<organism evidence="2 3">
    <name type="scientific">Rhodococcus jostii (strain RHA1)</name>
    <dbReference type="NCBI Taxonomy" id="101510"/>
    <lineage>
        <taxon>Bacteria</taxon>
        <taxon>Bacillati</taxon>
        <taxon>Actinomycetota</taxon>
        <taxon>Actinomycetes</taxon>
        <taxon>Mycobacteriales</taxon>
        <taxon>Nocardiaceae</taxon>
        <taxon>Rhodococcus</taxon>
    </lineage>
</organism>
<geneLocation type="plasmid" evidence="2 3">
    <name>pRHL2</name>
</geneLocation>